<comment type="caution">
    <text evidence="3">The sequence shown here is derived from an EMBL/GenBank/DDBJ whole genome shotgun (WGS) entry which is preliminary data.</text>
</comment>
<protein>
    <submittedName>
        <fullName evidence="3">DUF2510 domain-containing protein</fullName>
    </submittedName>
</protein>
<keyword evidence="1" id="KW-0472">Membrane</keyword>
<accession>A0A4S4FUH7</accession>
<dbReference type="RefSeq" id="WP_136426037.1">
    <property type="nucleotide sequence ID" value="NZ_SSSM01000001.1"/>
</dbReference>
<dbReference type="AlphaFoldDB" id="A0A4S4FUH7"/>
<feature type="domain" description="DUF2510" evidence="2">
    <location>
        <begin position="9"/>
        <end position="39"/>
    </location>
</feature>
<organism evidence="3 4">
    <name type="scientific">Naasia lichenicola</name>
    <dbReference type="NCBI Taxonomy" id="2565933"/>
    <lineage>
        <taxon>Bacteria</taxon>
        <taxon>Bacillati</taxon>
        <taxon>Actinomycetota</taxon>
        <taxon>Actinomycetes</taxon>
        <taxon>Micrococcales</taxon>
        <taxon>Microbacteriaceae</taxon>
        <taxon>Naasia</taxon>
    </lineage>
</organism>
<dbReference type="EMBL" id="SSSM01000001">
    <property type="protein sequence ID" value="THG33256.1"/>
    <property type="molecule type" value="Genomic_DNA"/>
</dbReference>
<dbReference type="InterPro" id="IPR018929">
    <property type="entry name" value="DUF2510"/>
</dbReference>
<name>A0A4S4FUH7_9MICO</name>
<evidence type="ECO:0000259" key="2">
    <source>
        <dbReference type="Pfam" id="PF10708"/>
    </source>
</evidence>
<reference evidence="3 4" key="1">
    <citation type="submission" date="2019-04" db="EMBL/GenBank/DDBJ databases">
        <authorList>
            <person name="Jiang L."/>
        </authorList>
    </citation>
    <scope>NUCLEOTIDE SEQUENCE [LARGE SCALE GENOMIC DNA]</scope>
    <source>
        <strain evidence="3 4">YIM 131853</strain>
    </source>
</reference>
<dbReference type="Pfam" id="PF10708">
    <property type="entry name" value="DUF2510"/>
    <property type="match status" value="1"/>
</dbReference>
<keyword evidence="1" id="KW-1133">Transmembrane helix</keyword>
<feature type="transmembrane region" description="Helical" evidence="1">
    <location>
        <begin position="165"/>
        <end position="186"/>
    </location>
</feature>
<dbReference type="Proteomes" id="UP000309133">
    <property type="component" value="Unassembled WGS sequence"/>
</dbReference>
<keyword evidence="4" id="KW-1185">Reference proteome</keyword>
<sequence length="193" mass="20877">MTEQLAVAPGWYQDPRDADLIRWWDGAAWSRQTEPRPAEVENPVATGYVAPTQTPAYQAPAYQAPGFELPAYAPEQAAAAAAYVPMQVRVPTHALYQRPAKRGDRDREVRRANPLAWTGIVLALVGMIFSGWFIPSIVGIIFSAIGLSKSSTLARTRGFPLGRGHAIAGLIVGGATIVLGVIFISVEVARRLQ</sequence>
<keyword evidence="1" id="KW-0812">Transmembrane</keyword>
<evidence type="ECO:0000256" key="1">
    <source>
        <dbReference type="SAM" id="Phobius"/>
    </source>
</evidence>
<dbReference type="OrthoDB" id="5019730at2"/>
<gene>
    <name evidence="3" type="ORF">E6C64_02580</name>
</gene>
<feature type="transmembrane region" description="Helical" evidence="1">
    <location>
        <begin position="115"/>
        <end position="145"/>
    </location>
</feature>
<proteinExistence type="predicted"/>
<evidence type="ECO:0000313" key="4">
    <source>
        <dbReference type="Proteomes" id="UP000309133"/>
    </source>
</evidence>
<evidence type="ECO:0000313" key="3">
    <source>
        <dbReference type="EMBL" id="THG33256.1"/>
    </source>
</evidence>